<dbReference type="AlphaFoldDB" id="A0A381PGS4"/>
<gene>
    <name evidence="8" type="ORF">METZ01_LOCUS18994</name>
</gene>
<dbReference type="InterPro" id="IPR039661">
    <property type="entry name" value="ELP3"/>
</dbReference>
<dbReference type="SMART" id="SM00729">
    <property type="entry name" value="Elp3"/>
    <property type="match status" value="1"/>
</dbReference>
<proteinExistence type="predicted"/>
<sequence>MQQIPPFEHGKRYHPLSQHYLEQFGEKVYKVSVSVADSCPNREGRNGMKVCIFCDEWGSAAYHQQRDQPIRKQIQINREAIRKRYRAEKFLIYFQAYTNTFGRFMELESLYQLALEEKDVVGLVVGTRPDCLPERVLRKFAQIAREHYLSVELGVQTFDDEQLLFLSRGHDSASSLEAIRKLKTVTGVNLCVHLMFGVPGETDKQIRETAEILSAHEVDGVKLHNLHVLRNTPLEKLYRESRFVPLELVEYTRKVSIFLESLSPKIAVHRLAAVASRWDELIAPAWTREKMRPTQYIDDYLATKNTWQGRKFLSSKG</sequence>
<name>A0A381PGS4_9ZZZZ</name>
<dbReference type="InterPro" id="IPR005911">
    <property type="entry name" value="YhcC-like"/>
</dbReference>
<evidence type="ECO:0000256" key="6">
    <source>
        <dbReference type="ARBA" id="ARBA00023014"/>
    </source>
</evidence>
<dbReference type="InterPro" id="IPR023404">
    <property type="entry name" value="rSAM_horseshoe"/>
</dbReference>
<evidence type="ECO:0000256" key="4">
    <source>
        <dbReference type="ARBA" id="ARBA00022723"/>
    </source>
</evidence>
<evidence type="ECO:0000313" key="8">
    <source>
        <dbReference type="EMBL" id="SUZ66140.1"/>
    </source>
</evidence>
<accession>A0A381PGS4</accession>
<evidence type="ECO:0000256" key="2">
    <source>
        <dbReference type="ARBA" id="ARBA00022485"/>
    </source>
</evidence>
<dbReference type="SFLD" id="SFLDG01091">
    <property type="entry name" value="uncharacterized_CHP01210-like"/>
    <property type="match status" value="1"/>
</dbReference>
<feature type="domain" description="Radical SAM core" evidence="7">
    <location>
        <begin position="23"/>
        <end position="265"/>
    </location>
</feature>
<keyword evidence="4" id="KW-0479">Metal-binding</keyword>
<dbReference type="SUPFAM" id="SSF102114">
    <property type="entry name" value="Radical SAM enzymes"/>
    <property type="match status" value="1"/>
</dbReference>
<keyword evidence="3" id="KW-0949">S-adenosyl-L-methionine</keyword>
<dbReference type="PANTHER" id="PTHR11135">
    <property type="entry name" value="HISTONE ACETYLTRANSFERASE-RELATED"/>
    <property type="match status" value="1"/>
</dbReference>
<dbReference type="SFLD" id="SFLDG01086">
    <property type="entry name" value="elongater_protein-like"/>
    <property type="match status" value="1"/>
</dbReference>
<evidence type="ECO:0000259" key="7">
    <source>
        <dbReference type="PROSITE" id="PS51918"/>
    </source>
</evidence>
<dbReference type="InterPro" id="IPR058240">
    <property type="entry name" value="rSAM_sf"/>
</dbReference>
<dbReference type="InterPro" id="IPR032432">
    <property type="entry name" value="Radical_SAM_C"/>
</dbReference>
<dbReference type="Gene3D" id="3.80.30.20">
    <property type="entry name" value="tm_1862 like domain"/>
    <property type="match status" value="1"/>
</dbReference>
<organism evidence="8">
    <name type="scientific">marine metagenome</name>
    <dbReference type="NCBI Taxonomy" id="408172"/>
    <lineage>
        <taxon>unclassified sequences</taxon>
        <taxon>metagenomes</taxon>
        <taxon>ecological metagenomes</taxon>
    </lineage>
</organism>
<evidence type="ECO:0000256" key="3">
    <source>
        <dbReference type="ARBA" id="ARBA00022691"/>
    </source>
</evidence>
<dbReference type="GO" id="GO:0051539">
    <property type="term" value="F:4 iron, 4 sulfur cluster binding"/>
    <property type="evidence" value="ECO:0007669"/>
    <property type="project" value="UniProtKB-KW"/>
</dbReference>
<dbReference type="InterPro" id="IPR006638">
    <property type="entry name" value="Elp3/MiaA/NifB-like_rSAM"/>
</dbReference>
<dbReference type="PROSITE" id="PS51918">
    <property type="entry name" value="RADICAL_SAM"/>
    <property type="match status" value="1"/>
</dbReference>
<evidence type="ECO:0000256" key="1">
    <source>
        <dbReference type="ARBA" id="ARBA00001966"/>
    </source>
</evidence>
<dbReference type="Pfam" id="PF04055">
    <property type="entry name" value="Radical_SAM"/>
    <property type="match status" value="1"/>
</dbReference>
<reference evidence="8" key="1">
    <citation type="submission" date="2018-05" db="EMBL/GenBank/DDBJ databases">
        <authorList>
            <person name="Lanie J.A."/>
            <person name="Ng W.-L."/>
            <person name="Kazmierczak K.M."/>
            <person name="Andrzejewski T.M."/>
            <person name="Davidsen T.M."/>
            <person name="Wayne K.J."/>
            <person name="Tettelin H."/>
            <person name="Glass J.I."/>
            <person name="Rusch D."/>
            <person name="Podicherti R."/>
            <person name="Tsui H.-C.T."/>
            <person name="Winkler M.E."/>
        </authorList>
    </citation>
    <scope>NUCLEOTIDE SEQUENCE</scope>
</reference>
<dbReference type="GO" id="GO:0003824">
    <property type="term" value="F:catalytic activity"/>
    <property type="evidence" value="ECO:0007669"/>
    <property type="project" value="InterPro"/>
</dbReference>
<dbReference type="Pfam" id="PF16199">
    <property type="entry name" value="Radical_SAM_C"/>
    <property type="match status" value="1"/>
</dbReference>
<dbReference type="SFLD" id="SFLDS00029">
    <property type="entry name" value="Radical_SAM"/>
    <property type="match status" value="1"/>
</dbReference>
<keyword evidence="2" id="KW-0004">4Fe-4S</keyword>
<dbReference type="PANTHER" id="PTHR11135:SF1">
    <property type="entry name" value="PROTEIN YHCC"/>
    <property type="match status" value="1"/>
</dbReference>
<evidence type="ECO:0000256" key="5">
    <source>
        <dbReference type="ARBA" id="ARBA00023004"/>
    </source>
</evidence>
<comment type="cofactor">
    <cofactor evidence="1">
        <name>[4Fe-4S] cluster</name>
        <dbReference type="ChEBI" id="CHEBI:49883"/>
    </cofactor>
</comment>
<keyword evidence="6" id="KW-0411">Iron-sulfur</keyword>
<dbReference type="EMBL" id="UINC01000976">
    <property type="protein sequence ID" value="SUZ66140.1"/>
    <property type="molecule type" value="Genomic_DNA"/>
</dbReference>
<dbReference type="NCBIfam" id="TIGR01212">
    <property type="entry name" value="TIGR01212 family radical SAM protein"/>
    <property type="match status" value="1"/>
</dbReference>
<dbReference type="InterPro" id="IPR007197">
    <property type="entry name" value="rSAM"/>
</dbReference>
<dbReference type="GO" id="GO:0046872">
    <property type="term" value="F:metal ion binding"/>
    <property type="evidence" value="ECO:0007669"/>
    <property type="project" value="UniProtKB-KW"/>
</dbReference>
<keyword evidence="5" id="KW-0408">Iron</keyword>
<protein>
    <recommendedName>
        <fullName evidence="7">Radical SAM core domain-containing protein</fullName>
    </recommendedName>
</protein>